<protein>
    <submittedName>
        <fullName evidence="1">Uncharacterized protein</fullName>
    </submittedName>
</protein>
<proteinExistence type="predicted"/>
<dbReference type="AlphaFoldDB" id="A0A8J3WCK5"/>
<name>A0A8J3WCK5_PLARO</name>
<dbReference type="Proteomes" id="UP000655044">
    <property type="component" value="Unassembled WGS sequence"/>
</dbReference>
<reference evidence="1" key="1">
    <citation type="submission" date="2021-01" db="EMBL/GenBank/DDBJ databases">
        <title>Whole genome shotgun sequence of Planobispora rosea NBRC 15558.</title>
        <authorList>
            <person name="Komaki H."/>
            <person name="Tamura T."/>
        </authorList>
    </citation>
    <scope>NUCLEOTIDE SEQUENCE</scope>
    <source>
        <strain evidence="1">NBRC 15558</strain>
    </source>
</reference>
<evidence type="ECO:0000313" key="2">
    <source>
        <dbReference type="Proteomes" id="UP000655044"/>
    </source>
</evidence>
<dbReference type="RefSeq" id="WP_189242896.1">
    <property type="nucleotide sequence ID" value="NZ_BMQP01000024.1"/>
</dbReference>
<comment type="caution">
    <text evidence="1">The sequence shown here is derived from an EMBL/GenBank/DDBJ whole genome shotgun (WGS) entry which is preliminary data.</text>
</comment>
<dbReference type="EMBL" id="BOOI01000021">
    <property type="protein sequence ID" value="GIH84138.1"/>
    <property type="molecule type" value="Genomic_DNA"/>
</dbReference>
<sequence length="108" mass="11847">MAKVGMLREEDGYVREDGTLVRFDALEGKDRDRARVRVRGLPEGTAVTRLGSWLNATEAMALTAVVSGDRPAQQDRTAVYAVNVMTGEARELDSHPPFPHILIPGIVM</sequence>
<organism evidence="1 2">
    <name type="scientific">Planobispora rosea</name>
    <dbReference type="NCBI Taxonomy" id="35762"/>
    <lineage>
        <taxon>Bacteria</taxon>
        <taxon>Bacillati</taxon>
        <taxon>Actinomycetota</taxon>
        <taxon>Actinomycetes</taxon>
        <taxon>Streptosporangiales</taxon>
        <taxon>Streptosporangiaceae</taxon>
        <taxon>Planobispora</taxon>
    </lineage>
</organism>
<keyword evidence="2" id="KW-1185">Reference proteome</keyword>
<evidence type="ECO:0000313" key="1">
    <source>
        <dbReference type="EMBL" id="GIH84138.1"/>
    </source>
</evidence>
<gene>
    <name evidence="1" type="ORF">Pro02_25460</name>
</gene>
<accession>A0A8J3WCK5</accession>